<dbReference type="InterPro" id="IPR006539">
    <property type="entry name" value="P-type_ATPase_IV"/>
</dbReference>
<keyword evidence="6" id="KW-1003">Cell membrane</keyword>
<evidence type="ECO:0000256" key="10">
    <source>
        <dbReference type="ARBA" id="ARBA00022741"/>
    </source>
</evidence>
<dbReference type="NCBIfam" id="TIGR01494">
    <property type="entry name" value="ATPase_P-type"/>
    <property type="match status" value="1"/>
</dbReference>
<dbReference type="Pfam" id="PF16212">
    <property type="entry name" value="PhoLip_ATPase_C"/>
    <property type="match status" value="1"/>
</dbReference>
<evidence type="ECO:0000256" key="5">
    <source>
        <dbReference type="ARBA" id="ARBA00008109"/>
    </source>
</evidence>
<dbReference type="InterPro" id="IPR044492">
    <property type="entry name" value="P_typ_ATPase_HD_dom"/>
</dbReference>
<evidence type="ECO:0000256" key="9">
    <source>
        <dbReference type="ARBA" id="ARBA00022723"/>
    </source>
</evidence>
<proteinExistence type="inferred from homology"/>
<feature type="active site" description="4-aspartylphosphate intermediate" evidence="19">
    <location>
        <position position="445"/>
    </location>
</feature>
<feature type="binding site" evidence="20">
    <location>
        <position position="446"/>
    </location>
    <ligand>
        <name>ATP</name>
        <dbReference type="ChEBI" id="CHEBI:30616"/>
    </ligand>
</feature>
<dbReference type="InterPro" id="IPR032630">
    <property type="entry name" value="P_typ_ATPase_c"/>
</dbReference>
<comment type="caution">
    <text evidence="25">The sequence shown here is derived from an EMBL/GenBank/DDBJ whole genome shotgun (WGS) entry which is preliminary data.</text>
</comment>
<feature type="transmembrane region" description="Helical" evidence="22">
    <location>
        <begin position="334"/>
        <end position="354"/>
    </location>
</feature>
<evidence type="ECO:0000313" key="26">
    <source>
        <dbReference type="Proteomes" id="UP001231518"/>
    </source>
</evidence>
<dbReference type="Proteomes" id="UP001231518">
    <property type="component" value="Chromosome 7"/>
</dbReference>
<evidence type="ECO:0000256" key="11">
    <source>
        <dbReference type="ARBA" id="ARBA00022840"/>
    </source>
</evidence>
<dbReference type="SFLD" id="SFLDG00002">
    <property type="entry name" value="C1.7:_P-type_atpase_like"/>
    <property type="match status" value="1"/>
</dbReference>
<dbReference type="PANTHER" id="PTHR24092">
    <property type="entry name" value="PROBABLE PHOSPHOLIPID-TRANSPORTING ATPASE"/>
    <property type="match status" value="1"/>
</dbReference>
<feature type="domain" description="P-type ATPase N-terminal" evidence="23">
    <location>
        <begin position="83"/>
        <end position="140"/>
    </location>
</feature>
<dbReference type="InterPro" id="IPR023214">
    <property type="entry name" value="HAD_sf"/>
</dbReference>
<evidence type="ECO:0000256" key="3">
    <source>
        <dbReference type="ARBA" id="ARBA00004236"/>
    </source>
</evidence>
<evidence type="ECO:0000256" key="22">
    <source>
        <dbReference type="RuleBase" id="RU362033"/>
    </source>
</evidence>
<feature type="domain" description="P-type ATPase C-terminal" evidence="24">
    <location>
        <begin position="1097"/>
        <end position="1347"/>
    </location>
</feature>
<dbReference type="SFLD" id="SFLDS00003">
    <property type="entry name" value="Haloacid_Dehalogenase"/>
    <property type="match status" value="1"/>
</dbReference>
<protein>
    <recommendedName>
        <fullName evidence="22">Phospholipid-transporting ATPase</fullName>
        <ecNumber evidence="22">7.6.2.1</ecNumber>
    </recommendedName>
</protein>
<feature type="transmembrane region" description="Helical" evidence="22">
    <location>
        <begin position="1133"/>
        <end position="1152"/>
    </location>
</feature>
<evidence type="ECO:0000256" key="19">
    <source>
        <dbReference type="PIRSR" id="PIRSR606539-1"/>
    </source>
</evidence>
<dbReference type="InterPro" id="IPR023298">
    <property type="entry name" value="ATPase_P-typ_TM_dom_sf"/>
</dbReference>
<feature type="transmembrane region" description="Helical" evidence="22">
    <location>
        <begin position="1279"/>
        <end position="1299"/>
    </location>
</feature>
<feature type="binding site" evidence="21">
    <location>
        <position position="445"/>
    </location>
    <ligand>
        <name>Mg(2+)</name>
        <dbReference type="ChEBI" id="CHEBI:18420"/>
    </ligand>
</feature>
<name>A0AAD8DW59_MYTSE</name>
<comment type="catalytic activity">
    <reaction evidence="18">
        <text>a 1,2-diacyl-sn-glycero-3-phospho-L-serine(out) + ATP + H2O = a 1,2-diacyl-sn-glycero-3-phospho-L-serine(in) + ADP + phosphate + H(+)</text>
        <dbReference type="Rhea" id="RHEA:38567"/>
        <dbReference type="ChEBI" id="CHEBI:15377"/>
        <dbReference type="ChEBI" id="CHEBI:15378"/>
        <dbReference type="ChEBI" id="CHEBI:30616"/>
        <dbReference type="ChEBI" id="CHEBI:43474"/>
        <dbReference type="ChEBI" id="CHEBI:57262"/>
        <dbReference type="ChEBI" id="CHEBI:456216"/>
    </reaction>
    <physiologicalReaction direction="left-to-right" evidence="18">
        <dbReference type="Rhea" id="RHEA:38568"/>
    </physiologicalReaction>
</comment>
<dbReference type="Pfam" id="PF16209">
    <property type="entry name" value="PhoLip_ATPase_N"/>
    <property type="match status" value="1"/>
</dbReference>
<comment type="similarity">
    <text evidence="5 22">Belongs to the cation transport ATPase (P-type) (TC 3.A.3) family. Type IV subfamily.</text>
</comment>
<dbReference type="SFLD" id="SFLDF00027">
    <property type="entry name" value="p-type_atpase"/>
    <property type="match status" value="1"/>
</dbReference>
<keyword evidence="8 22" id="KW-0812">Transmembrane</keyword>
<evidence type="ECO:0000256" key="21">
    <source>
        <dbReference type="PIRSR" id="PIRSR606539-3"/>
    </source>
</evidence>
<dbReference type="EMBL" id="JARGEI010000010">
    <property type="protein sequence ID" value="KAJ8725306.1"/>
    <property type="molecule type" value="Genomic_DNA"/>
</dbReference>
<evidence type="ECO:0000256" key="6">
    <source>
        <dbReference type="ARBA" id="ARBA00022475"/>
    </source>
</evidence>
<evidence type="ECO:0000256" key="18">
    <source>
        <dbReference type="ARBA" id="ARBA00051303"/>
    </source>
</evidence>
<dbReference type="InterPro" id="IPR018303">
    <property type="entry name" value="ATPase_P-typ_P_site"/>
</dbReference>
<dbReference type="SUPFAM" id="SSF56784">
    <property type="entry name" value="HAD-like"/>
    <property type="match status" value="1"/>
</dbReference>
<dbReference type="PRINTS" id="PR00119">
    <property type="entry name" value="CATATPASE"/>
</dbReference>
<dbReference type="NCBIfam" id="TIGR01652">
    <property type="entry name" value="ATPase-Plipid"/>
    <property type="match status" value="2"/>
</dbReference>
<dbReference type="GO" id="GO:0005802">
    <property type="term" value="C:trans-Golgi network"/>
    <property type="evidence" value="ECO:0007669"/>
    <property type="project" value="TreeGrafter"/>
</dbReference>
<comment type="cofactor">
    <cofactor evidence="1 21">
        <name>Mg(2+)</name>
        <dbReference type="ChEBI" id="CHEBI:18420"/>
    </cofactor>
</comment>
<feature type="transmembrane region" description="Helical" evidence="22">
    <location>
        <begin position="1247"/>
        <end position="1267"/>
    </location>
</feature>
<feature type="transmembrane region" description="Helical" evidence="22">
    <location>
        <begin position="1206"/>
        <end position="1227"/>
    </location>
</feature>
<accession>A0AAD8DW59</accession>
<dbReference type="GO" id="GO:0140326">
    <property type="term" value="F:ATPase-coupled intramembrane lipid transporter activity"/>
    <property type="evidence" value="ECO:0007669"/>
    <property type="project" value="UniProtKB-EC"/>
</dbReference>
<dbReference type="PROSITE" id="PS00154">
    <property type="entry name" value="ATPASE_E1_E2"/>
    <property type="match status" value="1"/>
</dbReference>
<feature type="transmembrane region" description="Helical" evidence="22">
    <location>
        <begin position="374"/>
        <end position="395"/>
    </location>
</feature>
<comment type="subcellular location">
    <subcellularLocation>
        <location evidence="3">Cell membrane</location>
    </subcellularLocation>
    <subcellularLocation>
        <location evidence="4">Golgi apparatus</location>
    </subcellularLocation>
    <subcellularLocation>
        <location evidence="2 22">Membrane</location>
        <topology evidence="2 22">Multi-pass membrane protein</topology>
    </subcellularLocation>
</comment>
<dbReference type="InterPro" id="IPR008250">
    <property type="entry name" value="ATPase_P-typ_transduc_dom_A_sf"/>
</dbReference>
<organism evidence="25 26">
    <name type="scientific">Mythimna separata</name>
    <name type="common">Oriental armyworm</name>
    <name type="synonym">Pseudaletia separata</name>
    <dbReference type="NCBI Taxonomy" id="271217"/>
    <lineage>
        <taxon>Eukaryota</taxon>
        <taxon>Metazoa</taxon>
        <taxon>Ecdysozoa</taxon>
        <taxon>Arthropoda</taxon>
        <taxon>Hexapoda</taxon>
        <taxon>Insecta</taxon>
        <taxon>Pterygota</taxon>
        <taxon>Neoptera</taxon>
        <taxon>Endopterygota</taxon>
        <taxon>Lepidoptera</taxon>
        <taxon>Glossata</taxon>
        <taxon>Ditrysia</taxon>
        <taxon>Noctuoidea</taxon>
        <taxon>Noctuidae</taxon>
        <taxon>Noctuinae</taxon>
        <taxon>Hadenini</taxon>
        <taxon>Mythimna</taxon>
    </lineage>
</organism>
<keyword evidence="10 20" id="KW-0547">Nucleotide-binding</keyword>
<dbReference type="InterPro" id="IPR001757">
    <property type="entry name" value="P_typ_ATPase"/>
</dbReference>
<feature type="transmembrane region" description="Helical" evidence="22">
    <location>
        <begin position="1164"/>
        <end position="1185"/>
    </location>
</feature>
<feature type="binding site" evidence="20">
    <location>
        <position position="447"/>
    </location>
    <ligand>
        <name>ATP</name>
        <dbReference type="ChEBI" id="CHEBI:30616"/>
    </ligand>
</feature>
<dbReference type="GO" id="GO:0005524">
    <property type="term" value="F:ATP binding"/>
    <property type="evidence" value="ECO:0007669"/>
    <property type="project" value="UniProtKB-UniRule"/>
</dbReference>
<evidence type="ECO:0000256" key="17">
    <source>
        <dbReference type="ARBA" id="ARBA00034036"/>
    </source>
</evidence>
<dbReference type="Gene3D" id="3.40.1110.10">
    <property type="entry name" value="Calcium-transporting ATPase, cytoplasmic domain N"/>
    <property type="match status" value="2"/>
</dbReference>
<dbReference type="Gene3D" id="3.40.50.1000">
    <property type="entry name" value="HAD superfamily/HAD-like"/>
    <property type="match status" value="1"/>
</dbReference>
<dbReference type="GO" id="GO:0016887">
    <property type="term" value="F:ATP hydrolysis activity"/>
    <property type="evidence" value="ECO:0007669"/>
    <property type="project" value="InterPro"/>
</dbReference>
<dbReference type="FunFam" id="2.70.150.10:FF:000021">
    <property type="entry name" value="Phospholipid-transporting ATPase"/>
    <property type="match status" value="1"/>
</dbReference>
<sequence length="1419" mass="160899">MAGRTRRRQDYEGLGEDSRTAEWQRRSRRAWRSLRRTAFRVHRYIQHATQPWRTLYEDEATTSGLTDGAPLEQNRIIFINRPQPIKFLNNRISTAKYSVPSFIPLFLFEQFRRYSNCFFLLIALLQQIPDVSPTGRWTTLTPLILILSVSAIKEIVEDFKRHRADDETNGRKVDVLREGRWLTVQWEQLLVGDLCKVVNNQFFPADIVLLSSSEPQGISFIETSNLDGETNLKIRQAHPDTARLDNTLALADFTATVQCEQPNRHLYEFNGLLKESSNKVIPLGLDQMLLRGSMLRNTNYIYGVIVYTGHETKLMKNSTKAPLKRSSIDRQTNTHILMLFLILLTLSLLSAGFNELWMRAHTDWYIGLDEAQNAHFGFNFLTFLILYNNLIPISLQVTAEIVRFFQAKFIAMDGEMYHEQTDTPAMARTSNLNEELGMVKYIFSDKTGTLTCNIMEFRKCSIGEIIYNSPGPNEKLEDTLLYQNMQRNHPTAPVIKEFLTMLAICHTVIPERKGDTLHYHAASPDERALVLGAQSWGYVFDQRTPRAVRLRAPHATEEYAVLNVLDFTSARKRILRAPHATEEYAVLNVLDFTSARKRILRAPHATEEYAVLNVLDFTSARKRILRAPHATEEYAVLNVLDFTSARKRILRAPHATEEYAVLNVLDFTSARKRILRAPHATEEYAVLNVLDFTSARKRILRAPHATEEYAVLNVLDFTSARKRILRAPHATEEYAVLNVLDFTSARKRILRAPHATEEYAVLNVLDFTSARKRILRAPHATEEYAVLNVLDFTSARKRILRAPHATEEYAVLNVLDFTSARKRMSVIVRTPTGEIKLYCKGADSVIYPRLAGGAHARFADATLAHLELFACDGLRTLVFAVADISEQFYQDWANTYHKASIAIQDRELKIEEAAMLIENNLRLLGATAIEDKLQDGVPETIAALLKANINLWVLTGDKQETAINIGHSARLLHSNMPLIILNEDSLDGTRECISRQMMEFGDNLGKQNDVALIIDGKTLKYAMGCDLKKDFLDLCISCKVVVCCRVSPIQKAEVVEMVSTATGAVTLAIGDGANDVAMIQRASVGVGISGVEGLQAVCASDYSIAQFRFLLRLLLVHGAWNYSRISKLILYSFYKNICLYVIELWFAIYSAWSGQILFERWTIGFYNVIFTALPPFAIGLFDKLCSPEIMLRHPVLYIPSQQGMLFNVRVFWVWAVNALLHSVLLFWLPMLIACHSVLWPHGMDGGYLLMGNHVYTYVVLTVCLKAGLSTHSWTWVTHVAIWGSVLMWFLFLLVYSNIYPTILIGAVMRGMDRMLFSSLVFWLGLVLIPMATLIPDVIVTVVHNSAFKSMTEAVRESEIKQQDPSALLTHPRHSAADTRHALVRLATYGFAFSQEEGGSVSQADMIRAYDTRQPRPLHS</sequence>
<dbReference type="SUPFAM" id="SSF81660">
    <property type="entry name" value="Metal cation-transporting ATPase, ATP-binding domain N"/>
    <property type="match status" value="2"/>
</dbReference>
<dbReference type="FunFam" id="3.40.50.1000:FF:000010">
    <property type="entry name" value="Phospholipid-transporting ATPase"/>
    <property type="match status" value="1"/>
</dbReference>
<keyword evidence="14 22" id="KW-1133">Transmembrane helix</keyword>
<evidence type="ECO:0000256" key="14">
    <source>
        <dbReference type="ARBA" id="ARBA00022989"/>
    </source>
</evidence>
<keyword evidence="11 20" id="KW-0067">ATP-binding</keyword>
<dbReference type="Gene3D" id="2.70.150.10">
    <property type="entry name" value="Calcium-transporting ATPase, cytoplasmic transduction domain A"/>
    <property type="match status" value="1"/>
</dbReference>
<keyword evidence="16 22" id="KW-0472">Membrane</keyword>
<dbReference type="InterPro" id="IPR023299">
    <property type="entry name" value="ATPase_P-typ_cyto_dom_N"/>
</dbReference>
<evidence type="ECO:0000259" key="24">
    <source>
        <dbReference type="Pfam" id="PF16212"/>
    </source>
</evidence>
<dbReference type="SUPFAM" id="SSF81653">
    <property type="entry name" value="Calcium ATPase, transduction domain A"/>
    <property type="match status" value="1"/>
</dbReference>
<evidence type="ECO:0000256" key="16">
    <source>
        <dbReference type="ARBA" id="ARBA00023136"/>
    </source>
</evidence>
<evidence type="ECO:0000256" key="13">
    <source>
        <dbReference type="ARBA" id="ARBA00022967"/>
    </source>
</evidence>
<dbReference type="GO" id="GO:0000287">
    <property type="term" value="F:magnesium ion binding"/>
    <property type="evidence" value="ECO:0007669"/>
    <property type="project" value="UniProtKB-UniRule"/>
</dbReference>
<dbReference type="Pfam" id="PF13246">
    <property type="entry name" value="Cation_ATPase"/>
    <property type="match status" value="1"/>
</dbReference>
<dbReference type="GO" id="GO:0005886">
    <property type="term" value="C:plasma membrane"/>
    <property type="evidence" value="ECO:0007669"/>
    <property type="project" value="UniProtKB-SubCell"/>
</dbReference>
<evidence type="ECO:0000313" key="25">
    <source>
        <dbReference type="EMBL" id="KAJ8725306.1"/>
    </source>
</evidence>
<dbReference type="InterPro" id="IPR032631">
    <property type="entry name" value="P-type_ATPase_N"/>
</dbReference>
<reference evidence="25" key="1">
    <citation type="submission" date="2023-03" db="EMBL/GenBank/DDBJ databases">
        <title>Chromosome-level genomes of two armyworms, Mythimna separata and Mythimna loreyi, provide insights into the biosynthesis and reception of sex pheromones.</title>
        <authorList>
            <person name="Zhao H."/>
        </authorList>
    </citation>
    <scope>NUCLEOTIDE SEQUENCE</scope>
    <source>
        <strain evidence="25">BeijingLab</strain>
        <tissue evidence="25">Pupa</tissue>
    </source>
</reference>
<feature type="binding site" evidence="20">
    <location>
        <position position="445"/>
    </location>
    <ligand>
        <name>ATP</name>
        <dbReference type="ChEBI" id="CHEBI:30616"/>
    </ligand>
</feature>
<keyword evidence="26" id="KW-1185">Reference proteome</keyword>
<evidence type="ECO:0000256" key="15">
    <source>
        <dbReference type="ARBA" id="ARBA00023034"/>
    </source>
</evidence>
<evidence type="ECO:0000256" key="20">
    <source>
        <dbReference type="PIRSR" id="PIRSR606539-2"/>
    </source>
</evidence>
<dbReference type="GO" id="GO:0045332">
    <property type="term" value="P:phospholipid translocation"/>
    <property type="evidence" value="ECO:0007669"/>
    <property type="project" value="TreeGrafter"/>
</dbReference>
<feature type="transmembrane region" description="Helical" evidence="22">
    <location>
        <begin position="1319"/>
        <end position="1342"/>
    </location>
</feature>
<evidence type="ECO:0000256" key="4">
    <source>
        <dbReference type="ARBA" id="ARBA00004555"/>
    </source>
</evidence>
<keyword evidence="9 21" id="KW-0479">Metal-binding</keyword>
<dbReference type="PANTHER" id="PTHR24092:SF150">
    <property type="entry name" value="PHOSPHOLIPID-TRANSPORTING ATPASE"/>
    <property type="match status" value="1"/>
</dbReference>
<evidence type="ECO:0000256" key="7">
    <source>
        <dbReference type="ARBA" id="ARBA00022553"/>
    </source>
</evidence>
<gene>
    <name evidence="25" type="ORF">PYW07_016264</name>
</gene>
<keyword evidence="7" id="KW-0597">Phosphoprotein</keyword>
<evidence type="ECO:0000256" key="2">
    <source>
        <dbReference type="ARBA" id="ARBA00004141"/>
    </source>
</evidence>
<evidence type="ECO:0000259" key="23">
    <source>
        <dbReference type="Pfam" id="PF16209"/>
    </source>
</evidence>
<dbReference type="EC" id="7.6.2.1" evidence="22"/>
<evidence type="ECO:0000256" key="12">
    <source>
        <dbReference type="ARBA" id="ARBA00022842"/>
    </source>
</evidence>
<keyword evidence="13 22" id="KW-1278">Translocase</keyword>
<feature type="binding site" evidence="21">
    <location>
        <position position="447"/>
    </location>
    <ligand>
        <name>Mg(2+)</name>
        <dbReference type="ChEBI" id="CHEBI:18420"/>
    </ligand>
</feature>
<dbReference type="InterPro" id="IPR036412">
    <property type="entry name" value="HAD-like_sf"/>
</dbReference>
<evidence type="ECO:0000256" key="8">
    <source>
        <dbReference type="ARBA" id="ARBA00022692"/>
    </source>
</evidence>
<dbReference type="SUPFAM" id="SSF81665">
    <property type="entry name" value="Calcium ATPase, transmembrane domain M"/>
    <property type="match status" value="1"/>
</dbReference>
<comment type="catalytic activity">
    <reaction evidence="17 22">
        <text>ATP + H2O + phospholipidSide 1 = ADP + phosphate + phospholipidSide 2.</text>
        <dbReference type="EC" id="7.6.2.1"/>
    </reaction>
</comment>
<evidence type="ECO:0000256" key="1">
    <source>
        <dbReference type="ARBA" id="ARBA00001946"/>
    </source>
</evidence>
<keyword evidence="12 21" id="KW-0460">Magnesium</keyword>
<keyword evidence="15" id="KW-0333">Golgi apparatus</keyword>